<comment type="caution">
    <text evidence="2">The sequence shown here is derived from an EMBL/GenBank/DDBJ whole genome shotgun (WGS) entry which is preliminary data.</text>
</comment>
<protein>
    <recommendedName>
        <fullName evidence="1">DUF1023 domain-containing protein</fullName>
    </recommendedName>
</protein>
<dbReference type="Pfam" id="PF06259">
    <property type="entry name" value="Abhydrolase_8"/>
    <property type="match status" value="1"/>
</dbReference>
<evidence type="ECO:0000313" key="2">
    <source>
        <dbReference type="EMBL" id="TGO05125.1"/>
    </source>
</evidence>
<dbReference type="InterPro" id="IPR010427">
    <property type="entry name" value="DUF1023"/>
</dbReference>
<dbReference type="AlphaFoldDB" id="A0A4Z1DZN2"/>
<accession>A0A4Z1DZN2</accession>
<dbReference type="OrthoDB" id="3259161at2"/>
<gene>
    <name evidence="2" type="ORF">SERN_1129</name>
</gene>
<keyword evidence="3" id="KW-1185">Reference proteome</keyword>
<organism evidence="2 3">
    <name type="scientific">Serinibacter arcticus</name>
    <dbReference type="NCBI Taxonomy" id="1655435"/>
    <lineage>
        <taxon>Bacteria</taxon>
        <taxon>Bacillati</taxon>
        <taxon>Actinomycetota</taxon>
        <taxon>Actinomycetes</taxon>
        <taxon>Micrococcales</taxon>
        <taxon>Beutenbergiaceae</taxon>
        <taxon>Serinibacter</taxon>
    </lineage>
</organism>
<dbReference type="InterPro" id="IPR029058">
    <property type="entry name" value="AB_hydrolase_fold"/>
</dbReference>
<evidence type="ECO:0000313" key="3">
    <source>
        <dbReference type="Proteomes" id="UP000297318"/>
    </source>
</evidence>
<dbReference type="Proteomes" id="UP000297318">
    <property type="component" value="Unassembled WGS sequence"/>
</dbReference>
<evidence type="ECO:0000259" key="1">
    <source>
        <dbReference type="Pfam" id="PF06259"/>
    </source>
</evidence>
<sequence length="642" mass="66407">MVITIPPPPVTVPEMEATSSCSAVGDSVLSAAKDARAVADAAGDGAQSLTWEGMAAEAANHAMTALTNGIGDAASALWAVVPELDAYAEAITDLEARHGELVTLRSQLVSDRDGLVSDVNANDDPGSSLWLQLRATALTVSIEAFGISVQDLSTELTAAEDAVIAALQAGDTAAEAREFRAARPPELQDAVDALVESGVLPEEMRFSSAAELQAWLEANPAAAGALVDGGAPIVGDATTLEQLVASGATIEDIGAVFTGMSGEELALLATLYPSLMGNTNGVPFDARALANRVTIIDALADERVLLEEMGAQHEHHQSDWDWFGANNDTLEGPLADTENRISLYESILNGDRTILFFEPATHDADFTRTYDGAIAELHGAISADTQNVGVLVPGTGSHLGNFNGTAGHADEFQAAAGDGTAMISWMGGDFPNDVAAANSRHSVDLGPRLADFSEAVRQETGRVGADGATTTYLGHSYGGAVVGLAETHGLDADRVVHVESAGTGHDVFSPSDLPASQQDVQRFSMTAPYDPISAAQGIQSSEESLGVTDYGLGHGADPDEFDGVVRLHTGDYANGEPLTGLPAHSDVFDKGSDAWTNMLGVIVGGEVETYRTPITDEGAGIGGIDPVLGWNDDGTTYDVGAG</sequence>
<feature type="domain" description="DUF1023" evidence="1">
    <location>
        <begin position="384"/>
        <end position="534"/>
    </location>
</feature>
<reference evidence="2 3" key="1">
    <citation type="submission" date="2018-11" db="EMBL/GenBank/DDBJ databases">
        <title>Complete genome sequencing of the Actinobacteria Serinibacter sp. K3-2.</title>
        <authorList>
            <person name="Rakitin A.L."/>
            <person name="Beletsky A.V."/>
            <person name="Mardanov A.V."/>
            <person name="Ravin N.V."/>
            <person name="Gromova A.S."/>
            <person name="Filippova S.N."/>
            <person name="Gal'Chenko V.F."/>
        </authorList>
    </citation>
    <scope>NUCLEOTIDE SEQUENCE [LARGE SCALE GENOMIC DNA]</scope>
    <source>
        <strain evidence="2 3">K3-2</strain>
    </source>
</reference>
<dbReference type="RefSeq" id="WP_135849181.1">
    <property type="nucleotide sequence ID" value="NZ_RHPJ01000002.1"/>
</dbReference>
<proteinExistence type="predicted"/>
<dbReference type="EMBL" id="RHPJ01000002">
    <property type="protein sequence ID" value="TGO05125.1"/>
    <property type="molecule type" value="Genomic_DNA"/>
</dbReference>
<dbReference type="Gene3D" id="3.40.50.1820">
    <property type="entry name" value="alpha/beta hydrolase"/>
    <property type="match status" value="1"/>
</dbReference>
<name>A0A4Z1DZN2_9MICO</name>